<keyword evidence="3 6" id="KW-0812">Transmembrane</keyword>
<organism evidence="8 9">
    <name type="scientific">Dictyobacter formicarum</name>
    <dbReference type="NCBI Taxonomy" id="2778368"/>
    <lineage>
        <taxon>Bacteria</taxon>
        <taxon>Bacillati</taxon>
        <taxon>Chloroflexota</taxon>
        <taxon>Ktedonobacteria</taxon>
        <taxon>Ktedonobacterales</taxon>
        <taxon>Dictyobacteraceae</taxon>
        <taxon>Dictyobacter</taxon>
    </lineage>
</organism>
<accession>A0ABQ3VRG7</accession>
<feature type="transmembrane region" description="Helical" evidence="6">
    <location>
        <begin position="46"/>
        <end position="66"/>
    </location>
</feature>
<evidence type="ECO:0000256" key="6">
    <source>
        <dbReference type="SAM" id="Phobius"/>
    </source>
</evidence>
<name>A0ABQ3VRG7_9CHLR</name>
<evidence type="ECO:0000313" key="8">
    <source>
        <dbReference type="EMBL" id="GHO88750.1"/>
    </source>
</evidence>
<dbReference type="EMBL" id="BNJJ01000027">
    <property type="protein sequence ID" value="GHO88750.1"/>
    <property type="molecule type" value="Genomic_DNA"/>
</dbReference>
<protein>
    <recommendedName>
        <fullName evidence="7">Cardiolipin synthase N-terminal domain-containing protein</fullName>
    </recommendedName>
</protein>
<feature type="domain" description="Cardiolipin synthase N-terminal" evidence="7">
    <location>
        <begin position="25"/>
        <end position="68"/>
    </location>
</feature>
<keyword evidence="5 6" id="KW-0472">Membrane</keyword>
<evidence type="ECO:0000313" key="9">
    <source>
        <dbReference type="Proteomes" id="UP000635565"/>
    </source>
</evidence>
<reference evidence="8 9" key="1">
    <citation type="journal article" date="2021" name="Int. J. Syst. Evol. Microbiol.">
        <title>Reticulibacter mediterranei gen. nov., sp. nov., within the new family Reticulibacteraceae fam. nov., and Ktedonospora formicarum gen. nov., sp. nov., Ktedonobacter robiniae sp. nov., Dictyobacter formicarum sp. nov. and Dictyobacter arantiisoli sp. nov., belonging to the class Ktedonobacteria.</title>
        <authorList>
            <person name="Yabe S."/>
            <person name="Zheng Y."/>
            <person name="Wang C.M."/>
            <person name="Sakai Y."/>
            <person name="Abe K."/>
            <person name="Yokota A."/>
            <person name="Donadio S."/>
            <person name="Cavaletti L."/>
            <person name="Monciardini P."/>
        </authorList>
    </citation>
    <scope>NUCLEOTIDE SEQUENCE [LARGE SCALE GENOMIC DNA]</scope>
    <source>
        <strain evidence="8 9">SOSP1-9</strain>
    </source>
</reference>
<dbReference type="Pfam" id="PF13396">
    <property type="entry name" value="PLDc_N"/>
    <property type="match status" value="1"/>
</dbReference>
<proteinExistence type="predicted"/>
<gene>
    <name evidence="8" type="ORF">KSZ_67560</name>
</gene>
<evidence type="ECO:0000259" key="7">
    <source>
        <dbReference type="Pfam" id="PF13396"/>
    </source>
</evidence>
<feature type="transmembrane region" description="Helical" evidence="6">
    <location>
        <begin position="7"/>
        <end position="31"/>
    </location>
</feature>
<evidence type="ECO:0000256" key="3">
    <source>
        <dbReference type="ARBA" id="ARBA00022692"/>
    </source>
</evidence>
<evidence type="ECO:0000256" key="5">
    <source>
        <dbReference type="ARBA" id="ARBA00023136"/>
    </source>
</evidence>
<keyword evidence="4 6" id="KW-1133">Transmembrane helix</keyword>
<evidence type="ECO:0000256" key="4">
    <source>
        <dbReference type="ARBA" id="ARBA00022989"/>
    </source>
</evidence>
<dbReference type="RefSeq" id="WP_201366299.1">
    <property type="nucleotide sequence ID" value="NZ_BNJJ01000027.1"/>
</dbReference>
<evidence type="ECO:0000256" key="2">
    <source>
        <dbReference type="ARBA" id="ARBA00022475"/>
    </source>
</evidence>
<comment type="subcellular location">
    <subcellularLocation>
        <location evidence="1">Cell membrane</location>
        <topology evidence="1">Multi-pass membrane protein</topology>
    </subcellularLocation>
</comment>
<keyword evidence="9" id="KW-1185">Reference proteome</keyword>
<dbReference type="InterPro" id="IPR027379">
    <property type="entry name" value="CLS_N"/>
</dbReference>
<dbReference type="Proteomes" id="UP000635565">
    <property type="component" value="Unassembled WGS sequence"/>
</dbReference>
<keyword evidence="2" id="KW-1003">Cell membrane</keyword>
<sequence>MGAIEIVIILAIYCMVGIVALLGSVFWIWMIIDCLKFERPNSNDKIIWILVILFTHAVGAIIYFFMRRQPRVRQSQPYNLP</sequence>
<comment type="caution">
    <text evidence="8">The sequence shown here is derived from an EMBL/GenBank/DDBJ whole genome shotgun (WGS) entry which is preliminary data.</text>
</comment>
<evidence type="ECO:0000256" key="1">
    <source>
        <dbReference type="ARBA" id="ARBA00004651"/>
    </source>
</evidence>